<evidence type="ECO:0000313" key="2">
    <source>
        <dbReference type="EMBL" id="MDG3007867.1"/>
    </source>
</evidence>
<accession>A0ABT6FJV7</accession>
<organism evidence="2 3">
    <name type="scientific">Paludisphaera mucosa</name>
    <dbReference type="NCBI Taxonomy" id="3030827"/>
    <lineage>
        <taxon>Bacteria</taxon>
        <taxon>Pseudomonadati</taxon>
        <taxon>Planctomycetota</taxon>
        <taxon>Planctomycetia</taxon>
        <taxon>Isosphaerales</taxon>
        <taxon>Isosphaeraceae</taxon>
        <taxon>Paludisphaera</taxon>
    </lineage>
</organism>
<name>A0ABT6FJV7_9BACT</name>
<dbReference type="Proteomes" id="UP001216907">
    <property type="component" value="Unassembled WGS sequence"/>
</dbReference>
<feature type="signal peptide" evidence="1">
    <location>
        <begin position="1"/>
        <end position="23"/>
    </location>
</feature>
<dbReference type="RefSeq" id="WP_277864138.1">
    <property type="nucleotide sequence ID" value="NZ_JARRAG010000002.1"/>
</dbReference>
<evidence type="ECO:0000256" key="1">
    <source>
        <dbReference type="SAM" id="SignalP"/>
    </source>
</evidence>
<reference evidence="2 3" key="1">
    <citation type="submission" date="2023-03" db="EMBL/GenBank/DDBJ databases">
        <title>Paludisphaera mucosa sp. nov. a novel planctomycete from northern fen.</title>
        <authorList>
            <person name="Ivanova A."/>
        </authorList>
    </citation>
    <scope>NUCLEOTIDE SEQUENCE [LARGE SCALE GENOMIC DNA]</scope>
    <source>
        <strain evidence="2 3">Pla2</strain>
    </source>
</reference>
<keyword evidence="3" id="KW-1185">Reference proteome</keyword>
<evidence type="ECO:0000313" key="3">
    <source>
        <dbReference type="Proteomes" id="UP001216907"/>
    </source>
</evidence>
<gene>
    <name evidence="2" type="ORF">PZE19_29230</name>
</gene>
<proteinExistence type="predicted"/>
<feature type="chain" id="PRO_5047334410" evidence="1">
    <location>
        <begin position="24"/>
        <end position="149"/>
    </location>
</feature>
<keyword evidence="1" id="KW-0732">Signal</keyword>
<protein>
    <submittedName>
        <fullName evidence="2">Uncharacterized protein</fullName>
    </submittedName>
</protein>
<sequence length="149" mass="15519">MLRTSWIALGIVGLVGLSAQASAQEIVGQPSPYPIAGPIADGTIIGTPSPVIGDGVIVGSPMGGAIEGTIIGSPSPIYLGGPSTSQSGPIHPYSYYIDFPNPARTYVPYGPSDTFTYQGQAYGHAYDRWTWSAMSGASPGLGRYYQILH</sequence>
<comment type="caution">
    <text evidence="2">The sequence shown here is derived from an EMBL/GenBank/DDBJ whole genome shotgun (WGS) entry which is preliminary data.</text>
</comment>
<dbReference type="EMBL" id="JARRAG010000002">
    <property type="protein sequence ID" value="MDG3007867.1"/>
    <property type="molecule type" value="Genomic_DNA"/>
</dbReference>